<dbReference type="EMBL" id="GAIX01009280">
    <property type="protein sequence ID" value="JAA83280.1"/>
    <property type="molecule type" value="Transcribed_RNA"/>
</dbReference>
<reference evidence="1" key="2">
    <citation type="submission" date="2013-05" db="EMBL/GenBank/DDBJ databases">
        <authorList>
            <person name="Carter J.-M."/>
            <person name="Baker S.C."/>
            <person name="Pink R."/>
            <person name="Carter D.R.F."/>
            <person name="Collins A."/>
            <person name="Tomlin J."/>
            <person name="Gibbs M."/>
            <person name="Breuker C.J."/>
        </authorList>
    </citation>
    <scope>NUCLEOTIDE SEQUENCE</scope>
    <source>
        <tissue evidence="1">Ovary</tissue>
    </source>
</reference>
<accession>S4P8Y8</accession>
<name>S4P8Y8_9NEOP</name>
<reference evidence="1" key="1">
    <citation type="journal article" date="2013" name="BMC Genomics">
        <title>Unscrambling butterfly oogenesis.</title>
        <authorList>
            <person name="Carter J.M."/>
            <person name="Baker S.C."/>
            <person name="Pink R."/>
            <person name="Carter D.R."/>
            <person name="Collins A."/>
            <person name="Tomlin J."/>
            <person name="Gibbs M."/>
            <person name="Breuker C.J."/>
        </authorList>
    </citation>
    <scope>NUCLEOTIDE SEQUENCE</scope>
    <source>
        <tissue evidence="1">Ovary</tissue>
    </source>
</reference>
<dbReference type="AlphaFoldDB" id="S4P8Y8"/>
<sequence length="72" mass="8319">MQALCNAFAISHTLNAFCLIKCFIKYFITSAPTSVSIILLCLKFSRLDRSLYLLREKIVGITYLRKYYCNVT</sequence>
<proteinExistence type="predicted"/>
<evidence type="ECO:0000313" key="1">
    <source>
        <dbReference type="EMBL" id="JAA83280.1"/>
    </source>
</evidence>
<protein>
    <submittedName>
        <fullName evidence="1">Uncharacterized protein</fullName>
    </submittedName>
</protein>
<feature type="non-terminal residue" evidence="1">
    <location>
        <position position="72"/>
    </location>
</feature>
<organism evidence="1">
    <name type="scientific">Pararge aegeria</name>
    <name type="common">speckled wood butterfly</name>
    <dbReference type="NCBI Taxonomy" id="116150"/>
    <lineage>
        <taxon>Eukaryota</taxon>
        <taxon>Metazoa</taxon>
        <taxon>Ecdysozoa</taxon>
        <taxon>Arthropoda</taxon>
        <taxon>Hexapoda</taxon>
        <taxon>Insecta</taxon>
        <taxon>Pterygota</taxon>
        <taxon>Neoptera</taxon>
        <taxon>Endopterygota</taxon>
        <taxon>Lepidoptera</taxon>
        <taxon>Glossata</taxon>
        <taxon>Ditrysia</taxon>
        <taxon>Papilionoidea</taxon>
        <taxon>Nymphalidae</taxon>
        <taxon>Satyrinae</taxon>
        <taxon>Satyrini</taxon>
        <taxon>Parargina</taxon>
        <taxon>Pararge</taxon>
    </lineage>
</organism>